<dbReference type="InterPro" id="IPR029035">
    <property type="entry name" value="DHS-like_NAD/FAD-binding_dom"/>
</dbReference>
<dbReference type="GO" id="GO:0003984">
    <property type="term" value="F:acetolactate synthase activity"/>
    <property type="evidence" value="ECO:0007669"/>
    <property type="project" value="TreeGrafter"/>
</dbReference>
<sequence length="514" mass="53806">MRAADLVIRAAGAAGIRYSFVNPGTTEMPLVEAFDRVQGVRPVLCPFEGVATGAADGYARMAGVPGLTVLHLGPGYANGMANLHNARRARSPVINLIGEHTTDHRAFDPPLAMPIEALASSLPGHVRTVLEAADAGTAFAECYGAATRGLISHLVFAHDLQSLEVEGDLSVLSAARRETVPHETVEAVARSLTHAEKPALLLGGWALSGEGLRLAGQVAEACGADLFHETFAARIERGAGMPSPVRLPYFPESARDALKAYDVVVLVGAPSPVGFFGYPGLSGRLVEDARERTLCSPEADVGQALEALADTLGITPSSPLCPGSEHRVPDLPRGPLTLETLGQAFAALQPEEAIVVDEGITSGFFYHPLAAHVSPHTTLTITGGAIGCGIPLSIGAALACPERPVLTLQADGSALFTVQGLWTQARENLNIKTVICSNRSYDILKLEVARAGNTEPGPMTRNLTDLSRPDIGWTDIARGFGVPALSAQTSEAFVTALQTALREPGPFLVEAVLG</sequence>
<dbReference type="PANTHER" id="PTHR18968:SF86">
    <property type="entry name" value="ACETOLACTATE SYNTHASE LARGE SUBUNIT ILVX-RELATED"/>
    <property type="match status" value="1"/>
</dbReference>
<comment type="similarity">
    <text evidence="1">Belongs to the TPP enzyme family.</text>
</comment>
<gene>
    <name evidence="5" type="ORF">SAMN05216233_11985</name>
</gene>
<evidence type="ECO:0000256" key="2">
    <source>
        <dbReference type="ARBA" id="ARBA00023052"/>
    </source>
</evidence>
<name>A0A1G5IEW6_9BACT</name>
<dbReference type="InterPro" id="IPR029061">
    <property type="entry name" value="THDP-binding"/>
</dbReference>
<dbReference type="EMBL" id="FMUX01000019">
    <property type="protein sequence ID" value="SCY74543.1"/>
    <property type="molecule type" value="Genomic_DNA"/>
</dbReference>
<dbReference type="STRING" id="419481.SAMN05216233_11985"/>
<feature type="domain" description="Thiamine pyrophosphate enzyme N-terminal TPP-binding" evidence="4">
    <location>
        <begin position="1"/>
        <end position="106"/>
    </location>
</feature>
<protein>
    <submittedName>
        <fullName evidence="5">Acetolactate synthase-1/2/3 large subunit</fullName>
    </submittedName>
</protein>
<dbReference type="Gene3D" id="3.40.50.970">
    <property type="match status" value="2"/>
</dbReference>
<dbReference type="GO" id="GO:0030976">
    <property type="term" value="F:thiamine pyrophosphate binding"/>
    <property type="evidence" value="ECO:0007669"/>
    <property type="project" value="InterPro"/>
</dbReference>
<dbReference type="InterPro" id="IPR012001">
    <property type="entry name" value="Thiamin_PyroP_enz_TPP-bd_dom"/>
</dbReference>
<keyword evidence="6" id="KW-1185">Reference proteome</keyword>
<dbReference type="Pfam" id="PF02775">
    <property type="entry name" value="TPP_enzyme_C"/>
    <property type="match status" value="1"/>
</dbReference>
<dbReference type="Gene3D" id="3.40.50.1220">
    <property type="entry name" value="TPP-binding domain"/>
    <property type="match status" value="1"/>
</dbReference>
<dbReference type="NCBIfam" id="NF005760">
    <property type="entry name" value="PRK07586.1"/>
    <property type="match status" value="1"/>
</dbReference>
<feature type="domain" description="Thiamine pyrophosphate enzyme TPP-binding" evidence="3">
    <location>
        <begin position="376"/>
        <end position="510"/>
    </location>
</feature>
<dbReference type="OrthoDB" id="9773408at2"/>
<dbReference type="GO" id="GO:0044281">
    <property type="term" value="P:small molecule metabolic process"/>
    <property type="evidence" value="ECO:0007669"/>
    <property type="project" value="UniProtKB-ARBA"/>
</dbReference>
<dbReference type="CDD" id="cd07035">
    <property type="entry name" value="TPP_PYR_POX_like"/>
    <property type="match status" value="1"/>
</dbReference>
<proteinExistence type="inferred from homology"/>
<evidence type="ECO:0000313" key="5">
    <source>
        <dbReference type="EMBL" id="SCY74543.1"/>
    </source>
</evidence>
<dbReference type="Pfam" id="PF02776">
    <property type="entry name" value="TPP_enzyme_N"/>
    <property type="match status" value="1"/>
</dbReference>
<accession>A0A1G5IEW6</accession>
<evidence type="ECO:0000313" key="6">
    <source>
        <dbReference type="Proteomes" id="UP000198870"/>
    </source>
</evidence>
<dbReference type="SUPFAM" id="SSF52518">
    <property type="entry name" value="Thiamin diphosphate-binding fold (THDP-binding)"/>
    <property type="match status" value="2"/>
</dbReference>
<dbReference type="InterPro" id="IPR045229">
    <property type="entry name" value="TPP_enz"/>
</dbReference>
<reference evidence="5 6" key="1">
    <citation type="submission" date="2016-10" db="EMBL/GenBank/DDBJ databases">
        <authorList>
            <person name="de Groot N.N."/>
        </authorList>
    </citation>
    <scope>NUCLEOTIDE SEQUENCE [LARGE SCALE GENOMIC DNA]</scope>
    <source>
        <strain evidence="5 6">AA1</strain>
    </source>
</reference>
<dbReference type="RefSeq" id="WP_092213771.1">
    <property type="nucleotide sequence ID" value="NZ_FMUX01000019.1"/>
</dbReference>
<dbReference type="CDD" id="cd02002">
    <property type="entry name" value="TPP_BFDC"/>
    <property type="match status" value="1"/>
</dbReference>
<dbReference type="PANTHER" id="PTHR18968">
    <property type="entry name" value="THIAMINE PYROPHOSPHATE ENZYMES"/>
    <property type="match status" value="1"/>
</dbReference>
<evidence type="ECO:0000259" key="3">
    <source>
        <dbReference type="Pfam" id="PF02775"/>
    </source>
</evidence>
<dbReference type="InterPro" id="IPR011766">
    <property type="entry name" value="TPP_enzyme_TPP-bd"/>
</dbReference>
<dbReference type="Proteomes" id="UP000198870">
    <property type="component" value="Unassembled WGS sequence"/>
</dbReference>
<keyword evidence="2" id="KW-0786">Thiamine pyrophosphate</keyword>
<organism evidence="5 6">
    <name type="scientific">Desulfoluna spongiiphila</name>
    <dbReference type="NCBI Taxonomy" id="419481"/>
    <lineage>
        <taxon>Bacteria</taxon>
        <taxon>Pseudomonadati</taxon>
        <taxon>Thermodesulfobacteriota</taxon>
        <taxon>Desulfobacteria</taxon>
        <taxon>Desulfobacterales</taxon>
        <taxon>Desulfolunaceae</taxon>
        <taxon>Desulfoluna</taxon>
    </lineage>
</organism>
<dbReference type="SUPFAM" id="SSF52467">
    <property type="entry name" value="DHS-like NAD/FAD-binding domain"/>
    <property type="match status" value="1"/>
</dbReference>
<evidence type="ECO:0000256" key="1">
    <source>
        <dbReference type="ARBA" id="ARBA00007812"/>
    </source>
</evidence>
<evidence type="ECO:0000259" key="4">
    <source>
        <dbReference type="Pfam" id="PF02776"/>
    </source>
</evidence>
<dbReference type="GO" id="GO:0050660">
    <property type="term" value="F:flavin adenine dinucleotide binding"/>
    <property type="evidence" value="ECO:0007669"/>
    <property type="project" value="TreeGrafter"/>
</dbReference>
<dbReference type="AlphaFoldDB" id="A0A1G5IEW6"/>